<dbReference type="Proteomes" id="UP000264071">
    <property type="component" value="Unassembled WGS sequence"/>
</dbReference>
<name>A0A3D4VAH2_9BACT</name>
<sequence length="153" mass="16154">MAIAEHEVTVVLQDGEAVRIGIDTADVESLFDAYRLRAEIEPTPGVFGVPQDAFGDGGNDIVLFTGVSWSEPHGGMTGEGLSEASTMHFSGHPMQLSETAEVVCITTDGVVVASPDGTGLLIRVGLRPGSLEVEQNPEKVRAFLVERGYGGQQ</sequence>
<evidence type="ECO:0000313" key="2">
    <source>
        <dbReference type="Proteomes" id="UP000264071"/>
    </source>
</evidence>
<organism evidence="1 2">
    <name type="scientific">Gemmatimonas aurantiaca</name>
    <dbReference type="NCBI Taxonomy" id="173480"/>
    <lineage>
        <taxon>Bacteria</taxon>
        <taxon>Pseudomonadati</taxon>
        <taxon>Gemmatimonadota</taxon>
        <taxon>Gemmatimonadia</taxon>
        <taxon>Gemmatimonadales</taxon>
        <taxon>Gemmatimonadaceae</taxon>
        <taxon>Gemmatimonas</taxon>
    </lineage>
</organism>
<dbReference type="EMBL" id="DPIY01000010">
    <property type="protein sequence ID" value="HCT57834.1"/>
    <property type="molecule type" value="Genomic_DNA"/>
</dbReference>
<evidence type="ECO:0000313" key="1">
    <source>
        <dbReference type="EMBL" id="HCT57834.1"/>
    </source>
</evidence>
<reference evidence="1 2" key="1">
    <citation type="journal article" date="2018" name="Nat. Biotechnol.">
        <title>A standardized bacterial taxonomy based on genome phylogeny substantially revises the tree of life.</title>
        <authorList>
            <person name="Parks D.H."/>
            <person name="Chuvochina M."/>
            <person name="Waite D.W."/>
            <person name="Rinke C."/>
            <person name="Skarshewski A."/>
            <person name="Chaumeil P.A."/>
            <person name="Hugenholtz P."/>
        </authorList>
    </citation>
    <scope>NUCLEOTIDE SEQUENCE [LARGE SCALE GENOMIC DNA]</scope>
    <source>
        <strain evidence="1">UBA8844</strain>
    </source>
</reference>
<accession>A0A3D4VAH2</accession>
<gene>
    <name evidence="1" type="ORF">DGD08_11590</name>
</gene>
<dbReference type="AlphaFoldDB" id="A0A3D4VAH2"/>
<proteinExistence type="predicted"/>
<comment type="caution">
    <text evidence="1">The sequence shown here is derived from an EMBL/GenBank/DDBJ whole genome shotgun (WGS) entry which is preliminary data.</text>
</comment>
<protein>
    <submittedName>
        <fullName evidence="1">Uncharacterized protein</fullName>
    </submittedName>
</protein>